<protein>
    <submittedName>
        <fullName evidence="9">Iron chelate uptake ABC transporter family permease subunit</fullName>
    </submittedName>
</protein>
<dbReference type="GO" id="GO:0005886">
    <property type="term" value="C:plasma membrane"/>
    <property type="evidence" value="ECO:0007669"/>
    <property type="project" value="UniProtKB-SubCell"/>
</dbReference>
<evidence type="ECO:0000256" key="6">
    <source>
        <dbReference type="ARBA" id="ARBA00022989"/>
    </source>
</evidence>
<keyword evidence="5 8" id="KW-0812">Transmembrane</keyword>
<feature type="transmembrane region" description="Helical" evidence="8">
    <location>
        <begin position="298"/>
        <end position="316"/>
    </location>
</feature>
<keyword evidence="4" id="KW-1003">Cell membrane</keyword>
<keyword evidence="7 8" id="KW-0472">Membrane</keyword>
<evidence type="ECO:0000256" key="4">
    <source>
        <dbReference type="ARBA" id="ARBA00022475"/>
    </source>
</evidence>
<feature type="transmembrane region" description="Helical" evidence="8">
    <location>
        <begin position="110"/>
        <end position="129"/>
    </location>
</feature>
<dbReference type="PANTHER" id="PTHR30472">
    <property type="entry name" value="FERRIC ENTEROBACTIN TRANSPORT SYSTEM PERMEASE PROTEIN"/>
    <property type="match status" value="1"/>
</dbReference>
<dbReference type="GO" id="GO:0022857">
    <property type="term" value="F:transmembrane transporter activity"/>
    <property type="evidence" value="ECO:0007669"/>
    <property type="project" value="InterPro"/>
</dbReference>
<reference evidence="9 10" key="1">
    <citation type="submission" date="2020-11" db="EMBL/GenBank/DDBJ databases">
        <title>Corynebacterium sp. ZJ-599.</title>
        <authorList>
            <person name="Zhou J."/>
        </authorList>
    </citation>
    <scope>NUCLEOTIDE SEQUENCE [LARGE SCALE GENOMIC DNA]</scope>
    <source>
        <strain evidence="9 10">ZJ-599</strain>
    </source>
</reference>
<dbReference type="GO" id="GO:0033214">
    <property type="term" value="P:siderophore-iron import into cell"/>
    <property type="evidence" value="ECO:0007669"/>
    <property type="project" value="TreeGrafter"/>
</dbReference>
<feature type="transmembrane region" description="Helical" evidence="8">
    <location>
        <begin position="83"/>
        <end position="104"/>
    </location>
</feature>
<keyword evidence="3" id="KW-0813">Transport</keyword>
<dbReference type="Proteomes" id="UP000594681">
    <property type="component" value="Chromosome"/>
</dbReference>
<comment type="similarity">
    <text evidence="2">Belongs to the binding-protein-dependent transport system permease family. FecCD subfamily.</text>
</comment>
<evidence type="ECO:0000256" key="2">
    <source>
        <dbReference type="ARBA" id="ARBA00007935"/>
    </source>
</evidence>
<evidence type="ECO:0000313" key="9">
    <source>
        <dbReference type="EMBL" id="QPK80373.1"/>
    </source>
</evidence>
<organism evidence="9 10">
    <name type="scientific">Corynebacterium lizhenjunii</name>
    <dbReference type="NCBI Taxonomy" id="2709394"/>
    <lineage>
        <taxon>Bacteria</taxon>
        <taxon>Bacillati</taxon>
        <taxon>Actinomycetota</taxon>
        <taxon>Actinomycetes</taxon>
        <taxon>Mycobacteriales</taxon>
        <taxon>Corynebacteriaceae</taxon>
        <taxon>Corynebacterium</taxon>
    </lineage>
</organism>
<dbReference type="PANTHER" id="PTHR30472:SF1">
    <property type="entry name" value="FE(3+) DICITRATE TRANSPORT SYSTEM PERMEASE PROTEIN FECC-RELATED"/>
    <property type="match status" value="1"/>
</dbReference>
<keyword evidence="10" id="KW-1185">Reference proteome</keyword>
<name>A0A7T0KIJ6_9CORY</name>
<feature type="transmembrane region" description="Helical" evidence="8">
    <location>
        <begin position="141"/>
        <end position="163"/>
    </location>
</feature>
<gene>
    <name evidence="9" type="ORF">G7Y31_08400</name>
</gene>
<accession>A0A7T0KIJ6</accession>
<dbReference type="InterPro" id="IPR037294">
    <property type="entry name" value="ABC_BtuC-like"/>
</dbReference>
<proteinExistence type="inferred from homology"/>
<dbReference type="AlphaFoldDB" id="A0A7T0KIJ6"/>
<dbReference type="InterPro" id="IPR000522">
    <property type="entry name" value="ABC_transptr_permease_BtuC"/>
</dbReference>
<feature type="transmembrane region" description="Helical" evidence="8">
    <location>
        <begin position="54"/>
        <end position="71"/>
    </location>
</feature>
<evidence type="ECO:0000256" key="3">
    <source>
        <dbReference type="ARBA" id="ARBA00022448"/>
    </source>
</evidence>
<dbReference type="Pfam" id="PF01032">
    <property type="entry name" value="FecCD"/>
    <property type="match status" value="1"/>
</dbReference>
<evidence type="ECO:0000256" key="7">
    <source>
        <dbReference type="ARBA" id="ARBA00023136"/>
    </source>
</evidence>
<feature type="transmembrane region" description="Helical" evidence="8">
    <location>
        <begin position="269"/>
        <end position="292"/>
    </location>
</feature>
<evidence type="ECO:0000256" key="1">
    <source>
        <dbReference type="ARBA" id="ARBA00004651"/>
    </source>
</evidence>
<dbReference type="CDD" id="cd06550">
    <property type="entry name" value="TM_ABC_iron-siderophores_like"/>
    <property type="match status" value="1"/>
</dbReference>
<sequence length="324" mass="32887">MIVLIALVVLVATCVASMVWGSSHIPLADVWHYLRYPDDSVDSYNINGLRGTRTIIGLAVGVALAVAGAIMQAITRNPLADPGLLGVNSGASLAIVLATAYLGLTSARGQFFAAVVGALLATVFVYAVGAAGGGGASPVRLILAGVAFSAAAGGIIGAVQLAKPQVFDSFRFWEVGALTRMDVPLAMLWGPIAVGVVLAVALLRSLSNIALGDDVAAALGTNVVLTRGVALVAITVLCAAATAAAGPLSYVGLVVPIVAQWLMGPHRGWILALCVVLGPCLVLAADIAGRLLARPSEMGVGLLTAFVGAPMLLLMVHRMRGDGR</sequence>
<dbReference type="Gene3D" id="1.10.3470.10">
    <property type="entry name" value="ABC transporter involved in vitamin B12 uptake, BtuC"/>
    <property type="match status" value="1"/>
</dbReference>
<dbReference type="SUPFAM" id="SSF81345">
    <property type="entry name" value="ABC transporter involved in vitamin B12 uptake, BtuC"/>
    <property type="match status" value="1"/>
</dbReference>
<evidence type="ECO:0000256" key="5">
    <source>
        <dbReference type="ARBA" id="ARBA00022692"/>
    </source>
</evidence>
<keyword evidence="6 8" id="KW-1133">Transmembrane helix</keyword>
<feature type="transmembrane region" description="Helical" evidence="8">
    <location>
        <begin position="183"/>
        <end position="203"/>
    </location>
</feature>
<comment type="subcellular location">
    <subcellularLocation>
        <location evidence="1">Cell membrane</location>
        <topology evidence="1">Multi-pass membrane protein</topology>
    </subcellularLocation>
</comment>
<evidence type="ECO:0000256" key="8">
    <source>
        <dbReference type="SAM" id="Phobius"/>
    </source>
</evidence>
<dbReference type="KEGG" id="cliz:G7Y31_08400"/>
<evidence type="ECO:0000313" key="10">
    <source>
        <dbReference type="Proteomes" id="UP000594681"/>
    </source>
</evidence>
<dbReference type="EMBL" id="CP064954">
    <property type="protein sequence ID" value="QPK80373.1"/>
    <property type="molecule type" value="Genomic_DNA"/>
</dbReference>